<dbReference type="PANTHER" id="PTHR43016">
    <property type="entry name" value="PRESEQUENCE PROTEASE"/>
    <property type="match status" value="1"/>
</dbReference>
<dbReference type="Pfam" id="PF22516">
    <property type="entry name" value="PreP_C"/>
    <property type="match status" value="1"/>
</dbReference>
<dbReference type="SMART" id="SM01264">
    <property type="entry name" value="M16C_associated"/>
    <property type="match status" value="1"/>
</dbReference>
<protein>
    <submittedName>
        <fullName evidence="2">Peptidase M16</fullName>
    </submittedName>
</protein>
<dbReference type="Pfam" id="PF05193">
    <property type="entry name" value="Peptidase_M16_C"/>
    <property type="match status" value="1"/>
</dbReference>
<dbReference type="Gene3D" id="3.30.830.10">
    <property type="entry name" value="Metalloenzyme, LuxS/M16 peptidase-like"/>
    <property type="match status" value="4"/>
</dbReference>
<comment type="caution">
    <text evidence="2">The sequence shown here is derived from an EMBL/GenBank/DDBJ whole genome shotgun (WGS) entry which is preliminary data.</text>
</comment>
<dbReference type="GO" id="GO:0006508">
    <property type="term" value="P:proteolysis"/>
    <property type="evidence" value="ECO:0007669"/>
    <property type="project" value="InterPro"/>
</dbReference>
<feature type="domain" description="Peptidase M16C associated" evidence="1">
    <location>
        <begin position="465"/>
        <end position="710"/>
    </location>
</feature>
<accession>A0A7X2NLT8</accession>
<dbReference type="InterPro" id="IPR055130">
    <property type="entry name" value="PreP_C"/>
</dbReference>
<evidence type="ECO:0000259" key="1">
    <source>
        <dbReference type="SMART" id="SM01264"/>
    </source>
</evidence>
<gene>
    <name evidence="2" type="ORF">FYJ39_11660</name>
</gene>
<dbReference type="PANTHER" id="PTHR43016:SF13">
    <property type="entry name" value="PRESEQUENCE PROTEASE, MITOCHONDRIAL"/>
    <property type="match status" value="1"/>
</dbReference>
<dbReference type="RefSeq" id="WP_154472648.1">
    <property type="nucleotide sequence ID" value="NZ_VUMD01000009.1"/>
</dbReference>
<evidence type="ECO:0000313" key="3">
    <source>
        <dbReference type="Proteomes" id="UP000429958"/>
    </source>
</evidence>
<dbReference type="EMBL" id="VUMD01000009">
    <property type="protein sequence ID" value="MSS37212.1"/>
    <property type="molecule type" value="Genomic_DNA"/>
</dbReference>
<dbReference type="InterPro" id="IPR007863">
    <property type="entry name" value="Peptidase_M16_C"/>
</dbReference>
<organism evidence="2 3">
    <name type="scientific">Clostridium porci</name>
    <dbReference type="NCBI Taxonomy" id="2605778"/>
    <lineage>
        <taxon>Bacteria</taxon>
        <taxon>Bacillati</taxon>
        <taxon>Bacillota</taxon>
        <taxon>Clostridia</taxon>
        <taxon>Eubacteriales</taxon>
        <taxon>Clostridiaceae</taxon>
        <taxon>Clostridium</taxon>
    </lineage>
</organism>
<dbReference type="Pfam" id="PF08367">
    <property type="entry name" value="M16C_assoc"/>
    <property type="match status" value="1"/>
</dbReference>
<evidence type="ECO:0000313" key="2">
    <source>
        <dbReference type="EMBL" id="MSS37212.1"/>
    </source>
</evidence>
<dbReference type="InterPro" id="IPR011249">
    <property type="entry name" value="Metalloenz_LuxS/M16"/>
</dbReference>
<dbReference type="Proteomes" id="UP000429958">
    <property type="component" value="Unassembled WGS sequence"/>
</dbReference>
<sequence>MAALPNLGETLWGFTVTQLGTIHMLGAKTVEFFHEGSGARLLYIQNDDQELGFNIIYRTPQKDETDTNHVLEHLILSSCQKYPSRDIFFDMDSKSYSTFMNGLTDNTHTSYPLCTQSQEQLIRLMDVFLSCMESPEFLREKNFFLREGIRFELDSPKGPLTLQGTVLSEDWGHLTDIQENADSFTAKALYPHMEASNLLGRAHLHYRQLSYDRVREAFYRNYRYSNCLVVLYGAMDFSRILEFLHKEHLSFTKQKANPRAELPYKYKKPQTGFRTLIQESPAYKGTPVEQAAIIDYAIDLSNSSQEELIYWDLFAVLLDHDASPWHKYARNQGINNIMEAYLDLALPLPALKFRLRNGEASQMEEFKASIGKGLKEIKACGVSNRLYQATLKENRLTNALTREAAHLGYSISEEIGRYWSVTGKTDYFQLYEYAFNKFSSDRSQSIIKMLAAKALEPQTSALVATLPSPGLAEQLENERKRYLAETFASLSEHKRTRLVEETRSFRQWNARDWGCMNFLIEPESLPLPPPPAAFAKTEAGSITCYTAPAPVTGVGSYQLCFNLSPISQGDLAYLSLYQLLLTELKTLRYTVEQQKTLEQEYLHECTFDEFYPEPEAGLYSYPQMSVSWYGLTEDFSQGLNFLLEVMGGSDYSDIPTIIQVLEKYLPDYDLSRTDNASALAFSLAEGYIRRESRFRNQLNSQEIFYFLKNILKRMKNDPDFGRSVSEKLRELSRSILCGSPLIFMAAASEEVLAAIQTQAISRLGQLKAAPRRSFLPYSFPPQRQRMAVCVEAASQETRMLGDFRKNSQFKGRYLPFLLACADKYLKPSIRYQGGAYDSGADFYIPAGYFSLWSSADPDVKSTLNIFSKAGAAIASLPLTQRELDGYILNAYAQALLPAKALGSRMRFMLRDLAGIDTKSINLMIEDIRHARLEDQQEAARMIQAILEKGPVVTVGNERSILKHRSCFDEIVDYRQDFRSI</sequence>
<keyword evidence="3" id="KW-1185">Reference proteome</keyword>
<proteinExistence type="predicted"/>
<dbReference type="InterPro" id="IPR013578">
    <property type="entry name" value="Peptidase_M16C_assoc"/>
</dbReference>
<dbReference type="GO" id="GO:0046872">
    <property type="term" value="F:metal ion binding"/>
    <property type="evidence" value="ECO:0007669"/>
    <property type="project" value="InterPro"/>
</dbReference>
<dbReference type="AlphaFoldDB" id="A0A7X2NLT8"/>
<name>A0A7X2NLT8_9CLOT</name>
<reference evidence="2 3" key="1">
    <citation type="submission" date="2019-08" db="EMBL/GenBank/DDBJ databases">
        <title>In-depth cultivation of the pig gut microbiome towards novel bacterial diversity and tailored functional studies.</title>
        <authorList>
            <person name="Wylensek D."/>
            <person name="Hitch T.C.A."/>
            <person name="Clavel T."/>
        </authorList>
    </citation>
    <scope>NUCLEOTIDE SEQUENCE [LARGE SCALE GENOMIC DNA]</scope>
    <source>
        <strain evidence="2 3">WCA-389-WT-23D1</strain>
    </source>
</reference>
<dbReference type="SUPFAM" id="SSF63411">
    <property type="entry name" value="LuxS/MPP-like metallohydrolase"/>
    <property type="match status" value="4"/>
</dbReference>